<gene>
    <name evidence="2" type="ORF">ACFSDX_13775</name>
</gene>
<dbReference type="RefSeq" id="WP_382314463.1">
    <property type="nucleotide sequence ID" value="NZ_JBHUFD010000005.1"/>
</dbReference>
<sequence>MLLSLLGSAGAAAQTPEQRPDFARFYQPSTSRLLVETRREGDSLRLLLNRPAGPAGQPLPTLRLTVWPSYDTQRPLWQATQRLRLYPGADPASAVLVLTVALPAAQAPAGAVLQVRLDQPVLNNQLTGSDQNPATAAWLRLTPERLARPFVLLDSMGLVLTRPYVRSGEAVAIAGFGLGQPVRWRRYATSAAALPPFADPRRQPAAPRTLGVLDSSAAALPAGQLLRLPQQGLYALRVGGAGGEPVRTVPLLVVETSFPGQSTAPELIEPLLYLTTAAERQQLRQAADPKRAVDQFWLASAGGDQARGRDYIRRYYGLVTLANELFTGHKAGWLTDRGLLYVVLGAPASVRRLGTGEERWTYDALDRTGRATIFTFRPRPSTLAPDNYELVRRPEYQTLWYAAVERWRKTLTAR</sequence>
<dbReference type="EMBL" id="JBHUFD010000005">
    <property type="protein sequence ID" value="MFD1873509.1"/>
    <property type="molecule type" value="Genomic_DNA"/>
</dbReference>
<name>A0ABW4QV71_9BACT</name>
<dbReference type="NCBIfam" id="TIGR04514">
    <property type="entry name" value="GWxTD_dom"/>
    <property type="match status" value="1"/>
</dbReference>
<reference evidence="3" key="1">
    <citation type="journal article" date="2019" name="Int. J. Syst. Evol. Microbiol.">
        <title>The Global Catalogue of Microorganisms (GCM) 10K type strain sequencing project: providing services to taxonomists for standard genome sequencing and annotation.</title>
        <authorList>
            <consortium name="The Broad Institute Genomics Platform"/>
            <consortium name="The Broad Institute Genome Sequencing Center for Infectious Disease"/>
            <person name="Wu L."/>
            <person name="Ma J."/>
        </authorList>
    </citation>
    <scope>NUCLEOTIDE SEQUENCE [LARGE SCALE GENOMIC DNA]</scope>
    <source>
        <strain evidence="3">CGMCC 1.15795</strain>
    </source>
</reference>
<proteinExistence type="predicted"/>
<evidence type="ECO:0000313" key="2">
    <source>
        <dbReference type="EMBL" id="MFD1873509.1"/>
    </source>
</evidence>
<evidence type="ECO:0000313" key="3">
    <source>
        <dbReference type="Proteomes" id="UP001597197"/>
    </source>
</evidence>
<protein>
    <submittedName>
        <fullName evidence="2">GWxTD domain-containing protein</fullName>
    </submittedName>
</protein>
<evidence type="ECO:0000259" key="1">
    <source>
        <dbReference type="Pfam" id="PF20094"/>
    </source>
</evidence>
<organism evidence="2 3">
    <name type="scientific">Hymenobacter bucti</name>
    <dbReference type="NCBI Taxonomy" id="1844114"/>
    <lineage>
        <taxon>Bacteria</taxon>
        <taxon>Pseudomonadati</taxon>
        <taxon>Bacteroidota</taxon>
        <taxon>Cytophagia</taxon>
        <taxon>Cytophagales</taxon>
        <taxon>Hymenobacteraceae</taxon>
        <taxon>Hymenobacter</taxon>
    </lineage>
</organism>
<dbReference type="Pfam" id="PF20094">
    <property type="entry name" value="GWxTD_dom"/>
    <property type="match status" value="1"/>
</dbReference>
<dbReference type="InterPro" id="IPR030959">
    <property type="entry name" value="GWxTD_dom"/>
</dbReference>
<keyword evidence="3" id="KW-1185">Reference proteome</keyword>
<accession>A0ABW4QV71</accession>
<comment type="caution">
    <text evidence="2">The sequence shown here is derived from an EMBL/GenBank/DDBJ whole genome shotgun (WGS) entry which is preliminary data.</text>
</comment>
<dbReference type="Proteomes" id="UP001597197">
    <property type="component" value="Unassembled WGS sequence"/>
</dbReference>
<feature type="domain" description="GWxTD" evidence="1">
    <location>
        <begin position="245"/>
        <end position="409"/>
    </location>
</feature>